<evidence type="ECO:0000313" key="3">
    <source>
        <dbReference type="EMBL" id="AAR01699.1"/>
    </source>
</evidence>
<feature type="region of interest" description="Disordered" evidence="1">
    <location>
        <begin position="63"/>
        <end position="89"/>
    </location>
</feature>
<reference evidence="4" key="2">
    <citation type="journal article" date="2005" name="Nature">
        <title>The map-based sequence of the rice genome.</title>
        <authorList>
            <consortium name="International rice genome sequencing project (IRGSP)"/>
            <person name="Matsumoto T."/>
            <person name="Wu J."/>
            <person name="Kanamori H."/>
            <person name="Katayose Y."/>
            <person name="Fujisawa M."/>
            <person name="Namiki N."/>
            <person name="Mizuno H."/>
            <person name="Yamamoto K."/>
            <person name="Antonio B.A."/>
            <person name="Baba T."/>
            <person name="Sakata K."/>
            <person name="Nagamura Y."/>
            <person name="Aoki H."/>
            <person name="Arikawa K."/>
            <person name="Arita K."/>
            <person name="Bito T."/>
            <person name="Chiden Y."/>
            <person name="Fujitsuka N."/>
            <person name="Fukunaka R."/>
            <person name="Hamada M."/>
            <person name="Harada C."/>
            <person name="Hayashi A."/>
            <person name="Hijishita S."/>
            <person name="Honda M."/>
            <person name="Hosokawa S."/>
            <person name="Ichikawa Y."/>
            <person name="Idonuma A."/>
            <person name="Iijima M."/>
            <person name="Ikeda M."/>
            <person name="Ikeno M."/>
            <person name="Ito K."/>
            <person name="Ito S."/>
            <person name="Ito T."/>
            <person name="Ito Y."/>
            <person name="Ito Y."/>
            <person name="Iwabuchi A."/>
            <person name="Kamiya K."/>
            <person name="Karasawa W."/>
            <person name="Kurita K."/>
            <person name="Katagiri S."/>
            <person name="Kikuta A."/>
            <person name="Kobayashi H."/>
            <person name="Kobayashi N."/>
            <person name="Machita K."/>
            <person name="Maehara T."/>
            <person name="Masukawa M."/>
            <person name="Mizubayashi T."/>
            <person name="Mukai Y."/>
            <person name="Nagasaki H."/>
            <person name="Nagata Y."/>
            <person name="Naito S."/>
            <person name="Nakashima M."/>
            <person name="Nakama Y."/>
            <person name="Nakamichi Y."/>
            <person name="Nakamura M."/>
            <person name="Meguro A."/>
            <person name="Negishi M."/>
            <person name="Ohta I."/>
            <person name="Ohta T."/>
            <person name="Okamoto M."/>
            <person name="Ono N."/>
            <person name="Saji S."/>
            <person name="Sakaguchi M."/>
            <person name="Sakai K."/>
            <person name="Shibata M."/>
            <person name="Shimokawa T."/>
            <person name="Song J."/>
            <person name="Takazaki Y."/>
            <person name="Terasawa K."/>
            <person name="Tsugane M."/>
            <person name="Tsuji K."/>
            <person name="Ueda S."/>
            <person name="Waki K."/>
            <person name="Yamagata H."/>
            <person name="Yamamoto M."/>
            <person name="Yamamoto S."/>
            <person name="Yamane H."/>
            <person name="Yoshiki S."/>
            <person name="Yoshihara R."/>
            <person name="Yukawa K."/>
            <person name="Zhong H."/>
            <person name="Yano M."/>
            <person name="Yuan Q."/>
            <person name="Ouyang S."/>
            <person name="Liu J."/>
            <person name="Jones K.M."/>
            <person name="Gansberger K."/>
            <person name="Moffat K."/>
            <person name="Hill J."/>
            <person name="Bera J."/>
            <person name="Fadrosh D."/>
            <person name="Jin S."/>
            <person name="Johri S."/>
            <person name="Kim M."/>
            <person name="Overton L."/>
            <person name="Reardon M."/>
            <person name="Tsitrin T."/>
            <person name="Vuong H."/>
            <person name="Weaver B."/>
            <person name="Ciecko A."/>
            <person name="Tallon L."/>
            <person name="Jackson J."/>
            <person name="Pai G."/>
            <person name="Aken S.V."/>
            <person name="Utterback T."/>
            <person name="Reidmuller S."/>
            <person name="Feldblyum T."/>
            <person name="Hsiao J."/>
            <person name="Zismann V."/>
            <person name="Iobst S."/>
            <person name="de Vazeille A.R."/>
            <person name="Buell C.R."/>
            <person name="Ying K."/>
            <person name="Li Y."/>
            <person name="Lu T."/>
            <person name="Huang Y."/>
            <person name="Zhao Q."/>
            <person name="Feng Q."/>
            <person name="Zhang L."/>
            <person name="Zhu J."/>
            <person name="Weng Q."/>
            <person name="Mu J."/>
            <person name="Lu Y."/>
            <person name="Fan D."/>
            <person name="Liu Y."/>
            <person name="Guan J."/>
            <person name="Zhang Y."/>
            <person name="Yu S."/>
            <person name="Liu X."/>
            <person name="Zhang Y."/>
            <person name="Hong G."/>
            <person name="Han B."/>
            <person name="Choisne N."/>
            <person name="Demange N."/>
            <person name="Orjeda G."/>
            <person name="Samain S."/>
            <person name="Cattolico L."/>
            <person name="Pelletier E."/>
            <person name="Couloux A."/>
            <person name="Segurens B."/>
            <person name="Wincker P."/>
            <person name="D'Hont A."/>
            <person name="Scarpelli C."/>
            <person name="Weissenbach J."/>
            <person name="Salanoubat M."/>
            <person name="Quetier F."/>
            <person name="Yu Y."/>
            <person name="Kim H.R."/>
            <person name="Rambo T."/>
            <person name="Currie J."/>
            <person name="Collura K."/>
            <person name="Luo M."/>
            <person name="Yang T."/>
            <person name="Ammiraju J.S.S."/>
            <person name="Engler F."/>
            <person name="Soderlund C."/>
            <person name="Wing R.A."/>
            <person name="Palmer L.E."/>
            <person name="de la Bastide M."/>
            <person name="Spiegel L."/>
            <person name="Nascimento L."/>
            <person name="Zutavern T."/>
            <person name="O'Shaughnessy A."/>
            <person name="Dike S."/>
            <person name="Dedhia N."/>
            <person name="Preston R."/>
            <person name="Balija V."/>
            <person name="McCombie W.R."/>
            <person name="Chow T."/>
            <person name="Chen H."/>
            <person name="Chung M."/>
            <person name="Chen C."/>
            <person name="Shaw J."/>
            <person name="Wu H."/>
            <person name="Hsiao K."/>
            <person name="Chao Y."/>
            <person name="Chu M."/>
            <person name="Cheng C."/>
            <person name="Hour A."/>
            <person name="Lee P."/>
            <person name="Lin S."/>
            <person name="Lin Y."/>
            <person name="Liou J."/>
            <person name="Liu S."/>
            <person name="Hsing Y."/>
            <person name="Raghuvanshi S."/>
            <person name="Mohanty A."/>
            <person name="Bharti A.K."/>
            <person name="Gaur A."/>
            <person name="Gupta V."/>
            <person name="Kumar D."/>
            <person name="Ravi V."/>
            <person name="Vij S."/>
            <person name="Kapur A."/>
            <person name="Khurana P."/>
            <person name="Khurana P."/>
            <person name="Khurana J.P."/>
            <person name="Tyagi A.K."/>
            <person name="Gaikwad K."/>
            <person name="Singh A."/>
            <person name="Dalal V."/>
            <person name="Srivastava S."/>
            <person name="Dixit A."/>
            <person name="Pal A.K."/>
            <person name="Ghazi I.A."/>
            <person name="Yadav M."/>
            <person name="Pandit A."/>
            <person name="Bhargava A."/>
            <person name="Sureshbabu K."/>
            <person name="Batra K."/>
            <person name="Sharma T.R."/>
            <person name="Mohapatra T."/>
            <person name="Singh N.K."/>
            <person name="Messing J."/>
            <person name="Nelson A.B."/>
            <person name="Fuks G."/>
            <person name="Kavchok S."/>
            <person name="Keizer G."/>
            <person name="Linton E."/>
            <person name="Llaca V."/>
            <person name="Song R."/>
            <person name="Tanyolac B."/>
            <person name="Young S."/>
            <person name="Ho-Il K."/>
            <person name="Hahn J.H."/>
            <person name="Sangsakoo G."/>
            <person name="Vanavichit A."/>
            <person name="de Mattos Luiz.A.T."/>
            <person name="Zimmer P.D."/>
            <person name="Malone G."/>
            <person name="Dellagostin O."/>
            <person name="de Oliveira A.C."/>
            <person name="Bevan M."/>
            <person name="Bancroft I."/>
            <person name="Minx P."/>
            <person name="Cordum H."/>
            <person name="Wilson R."/>
            <person name="Cheng Z."/>
            <person name="Jin W."/>
            <person name="Jiang J."/>
            <person name="Leong S.A."/>
            <person name="Iwama H."/>
            <person name="Gojobori T."/>
            <person name="Itoh T."/>
            <person name="Niimura Y."/>
            <person name="Fujii Y."/>
            <person name="Habara T."/>
            <person name="Sakai H."/>
            <person name="Sato Y."/>
            <person name="Wilson G."/>
            <person name="Kumar K."/>
            <person name="McCouch S."/>
            <person name="Juretic N."/>
            <person name="Hoen D."/>
            <person name="Wright S."/>
            <person name="Bruskiewich R."/>
            <person name="Bureau T."/>
            <person name="Miyao A."/>
            <person name="Hirochika H."/>
            <person name="Nishikawa T."/>
            <person name="Kadowaki K."/>
            <person name="Sugiura M."/>
            <person name="Burr B."/>
            <person name="Sasaki T."/>
        </authorList>
    </citation>
    <scope>NUCLEOTIDE SEQUENCE [LARGE SCALE GENOMIC DNA]</scope>
    <source>
        <strain evidence="4">cv. Nipponbare</strain>
    </source>
</reference>
<sequence length="89" mass="10103">MWGVGTGSGEERRRSGASAEKGEERRWPGEEIEAPPRRPGHWREGKRKWPQALQNRWRTANAINAQSAASRNNNAHVHETSQSRLALLH</sequence>
<dbReference type="Proteomes" id="UP000000763">
    <property type="component" value="Chromosome 3"/>
</dbReference>
<evidence type="ECO:0000313" key="2">
    <source>
        <dbReference type="EMBL" id="AAP44627.1"/>
    </source>
</evidence>
<reference evidence="2" key="1">
    <citation type="submission" date="2003-05" db="EMBL/GenBank/DDBJ databases">
        <authorList>
            <person name="Buell R."/>
        </authorList>
    </citation>
    <scope>NUCLEOTIDE SEQUENCE</scope>
</reference>
<dbReference type="EMBL" id="AC137992">
    <property type="protein sequence ID" value="AAP44627.1"/>
    <property type="molecule type" value="Genomic_DNA"/>
</dbReference>
<reference evidence="4" key="5">
    <citation type="journal article" date="2008" name="Nucleic Acids Res.">
        <title>The rice annotation project database (RAP-DB): 2008 update.</title>
        <authorList>
            <consortium name="The rice annotation project (RAP)"/>
        </authorList>
    </citation>
    <scope>GENOME REANNOTATION</scope>
    <source>
        <strain evidence="4">cv. Nipponbare</strain>
    </source>
</reference>
<evidence type="ECO:0000256" key="1">
    <source>
        <dbReference type="SAM" id="MobiDB-lite"/>
    </source>
</evidence>
<accession>Q7Y1K5</accession>
<feature type="compositionally biased region" description="Low complexity" evidence="1">
    <location>
        <begin position="63"/>
        <end position="75"/>
    </location>
</feature>
<feature type="compositionally biased region" description="Basic and acidic residues" evidence="1">
    <location>
        <begin position="9"/>
        <end position="29"/>
    </location>
</feature>
<evidence type="ECO:0000313" key="4">
    <source>
        <dbReference type="Proteomes" id="UP000000763"/>
    </source>
</evidence>
<feature type="compositionally biased region" description="Basic residues" evidence="1">
    <location>
        <begin position="38"/>
        <end position="49"/>
    </location>
</feature>
<reference evidence="2" key="4">
    <citation type="submission" date="2006-01" db="EMBL/GenBank/DDBJ databases">
        <title>Oryza sativa chromosome 3 BAC OSJNBb0056B16 genomic sequence.</title>
        <authorList>
            <person name="Buell C.R."/>
            <person name="Yuan Q."/>
            <person name="Ouyang S."/>
            <person name="Liu J."/>
            <person name="Gansberger K."/>
            <person name="Jones K.M."/>
            <person name="Overton II L.L."/>
            <person name="Tsitrin T."/>
            <person name="Kim M.M."/>
            <person name="Bera J.J."/>
            <person name="Jin S.S."/>
            <person name="Fadrosh D.W."/>
            <person name="Tallon L.J."/>
            <person name="Koo H."/>
            <person name="Zismann V."/>
            <person name="Hsiao J."/>
            <person name="Blunt S."/>
            <person name="Vanaken S.S."/>
            <person name="Riedmuller S.B."/>
            <person name="Utterback T.T."/>
            <person name="Feldblyum T.V."/>
            <person name="Yang Q.Q."/>
            <person name="Haas B.J."/>
            <person name="Suh B.B."/>
            <person name="Peterson J.J."/>
            <person name="Quackenbush J."/>
            <person name="White O."/>
            <person name="Salzberg S.L."/>
            <person name="Fraser C.M."/>
        </authorList>
    </citation>
    <scope>NUCLEOTIDE SEQUENCE</scope>
</reference>
<feature type="region of interest" description="Disordered" evidence="1">
    <location>
        <begin position="1"/>
        <end position="50"/>
    </location>
</feature>
<dbReference type="AlphaFoldDB" id="Q7Y1K5"/>
<gene>
    <name evidence="2" type="primary">OSJNBb0056B16.18</name>
    <name evidence="3" type="synonym">OSJNBb0028K20.5</name>
</gene>
<organism evidence="2 4">
    <name type="scientific">Oryza sativa subsp. japonica</name>
    <name type="common">Rice</name>
    <dbReference type="NCBI Taxonomy" id="39947"/>
    <lineage>
        <taxon>Eukaryota</taxon>
        <taxon>Viridiplantae</taxon>
        <taxon>Streptophyta</taxon>
        <taxon>Embryophyta</taxon>
        <taxon>Tracheophyta</taxon>
        <taxon>Spermatophyta</taxon>
        <taxon>Magnoliopsida</taxon>
        <taxon>Liliopsida</taxon>
        <taxon>Poales</taxon>
        <taxon>Poaceae</taxon>
        <taxon>BOP clade</taxon>
        <taxon>Oryzoideae</taxon>
        <taxon>Oryzeae</taxon>
        <taxon>Oryzinae</taxon>
        <taxon>Oryza</taxon>
        <taxon>Oryza sativa</taxon>
    </lineage>
</organism>
<name>Q7Y1K5_ORYSJ</name>
<dbReference type="EMBL" id="AC145386">
    <property type="protein sequence ID" value="AAR01699.1"/>
    <property type="molecule type" value="Genomic_DNA"/>
</dbReference>
<protein>
    <submittedName>
        <fullName evidence="2">Uncharacterized protein</fullName>
    </submittedName>
</protein>
<reference evidence="3" key="3">
    <citation type="submission" date="2006-01" db="EMBL/GenBank/DDBJ databases">
        <title>Oryza sativa chromosome 3 BAC OSJNBb0028K20 genomic sequence.</title>
        <authorList>
            <person name="Buell C.R."/>
            <person name="Yuan Q."/>
            <person name="Ouyang S."/>
            <person name="Liu J."/>
            <person name="Gansberger K."/>
            <person name="Jones K.M."/>
            <person name="Overton II L.L."/>
            <person name="Tsitrin T."/>
            <person name="Kim M.M."/>
            <person name="Bera J.J."/>
            <person name="Jin S.S."/>
            <person name="Fadrosh D.W."/>
            <person name="Tallon L.J."/>
            <person name="Koo H."/>
            <person name="Zismann V."/>
            <person name="Hsiao J."/>
            <person name="Blunt S."/>
            <person name="Vanaken S.S."/>
            <person name="Riedmuller S.B."/>
            <person name="Utterback T.T."/>
            <person name="Feldblyum T.V."/>
            <person name="Yang Q.Q."/>
            <person name="Haas B.J."/>
            <person name="Suh B.B."/>
            <person name="Peterson J.J."/>
            <person name="Quackenbush J."/>
            <person name="White O."/>
            <person name="Salzberg S.L."/>
            <person name="Fraser C.M."/>
        </authorList>
    </citation>
    <scope>NUCLEOTIDE SEQUENCE</scope>
</reference>
<proteinExistence type="predicted"/>